<dbReference type="EMBL" id="BDQX01000093">
    <property type="protein sequence ID" value="GBG07381.1"/>
    <property type="molecule type" value="Genomic_DNA"/>
</dbReference>
<dbReference type="Proteomes" id="UP000245202">
    <property type="component" value="Unassembled WGS sequence"/>
</dbReference>
<sequence length="81" mass="9218">MPWYQKATMLIGQPVGVSLTNGQGVPGILCSLNNNTVILQEYMYQNQYAAKQYPFHTVQDINGFPGCSTRRDRFTRGLMTW</sequence>
<name>A0A2R5EVF8_9BACL</name>
<dbReference type="RefSeq" id="WP_108992450.1">
    <property type="nucleotide sequence ID" value="NZ_BDQX01000093.1"/>
</dbReference>
<protein>
    <submittedName>
        <fullName evidence="1">Uncharacterized protein</fullName>
    </submittedName>
</protein>
<keyword evidence="2" id="KW-1185">Reference proteome</keyword>
<reference evidence="1 2" key="1">
    <citation type="submission" date="2017-08" db="EMBL/GenBank/DDBJ databases">
        <title>Substantial Increase in Enzyme Production by Combined Drug-Resistance Mutations in Paenibacillus agaridevorans.</title>
        <authorList>
            <person name="Tanaka Y."/>
            <person name="Funane K."/>
            <person name="Hosaka T."/>
            <person name="Shiwa Y."/>
            <person name="Fujita N."/>
            <person name="Miyazaki T."/>
            <person name="Yoshikawa H."/>
            <person name="Murakami K."/>
            <person name="Kasahara K."/>
            <person name="Inaoka T."/>
            <person name="Hiraga Y."/>
            <person name="Ochi K."/>
        </authorList>
    </citation>
    <scope>NUCLEOTIDE SEQUENCE [LARGE SCALE GENOMIC DNA]</scope>
    <source>
        <strain evidence="1 2">T-3040</strain>
    </source>
</reference>
<dbReference type="AlphaFoldDB" id="A0A2R5EVF8"/>
<proteinExistence type="predicted"/>
<gene>
    <name evidence="1" type="ORF">PAT3040_01931</name>
</gene>
<evidence type="ECO:0000313" key="1">
    <source>
        <dbReference type="EMBL" id="GBG07381.1"/>
    </source>
</evidence>
<evidence type="ECO:0000313" key="2">
    <source>
        <dbReference type="Proteomes" id="UP000245202"/>
    </source>
</evidence>
<organism evidence="1 2">
    <name type="scientific">Paenibacillus agaridevorans</name>
    <dbReference type="NCBI Taxonomy" id="171404"/>
    <lineage>
        <taxon>Bacteria</taxon>
        <taxon>Bacillati</taxon>
        <taxon>Bacillota</taxon>
        <taxon>Bacilli</taxon>
        <taxon>Bacillales</taxon>
        <taxon>Paenibacillaceae</taxon>
        <taxon>Paenibacillus</taxon>
    </lineage>
</organism>
<comment type="caution">
    <text evidence="1">The sequence shown here is derived from an EMBL/GenBank/DDBJ whole genome shotgun (WGS) entry which is preliminary data.</text>
</comment>
<accession>A0A2R5EVF8</accession>